<proteinExistence type="predicted"/>
<protein>
    <submittedName>
        <fullName evidence="2">Uncharacterized protein</fullName>
    </submittedName>
</protein>
<name>A0A1D2JEQ8_PARBR</name>
<feature type="region of interest" description="Disordered" evidence="1">
    <location>
        <begin position="307"/>
        <end position="328"/>
    </location>
</feature>
<reference evidence="2 3" key="1">
    <citation type="submission" date="2016-06" db="EMBL/GenBank/DDBJ databases">
        <authorList>
            <person name="Kjaerup R.B."/>
            <person name="Dalgaard T.S."/>
            <person name="Juul-Madsen H.R."/>
        </authorList>
    </citation>
    <scope>NUCLEOTIDE SEQUENCE [LARGE SCALE GENOMIC DNA]</scope>
    <source>
        <strain evidence="2 3">Pb300</strain>
    </source>
</reference>
<evidence type="ECO:0000313" key="2">
    <source>
        <dbReference type="EMBL" id="ODH28965.1"/>
    </source>
</evidence>
<dbReference type="VEuPathDB" id="FungiDB:PABG_07105"/>
<comment type="caution">
    <text evidence="2">The sequence shown here is derived from an EMBL/GenBank/DDBJ whole genome shotgun (WGS) entry which is preliminary data.</text>
</comment>
<dbReference type="EMBL" id="LZYO01000139">
    <property type="protein sequence ID" value="ODH28965.1"/>
    <property type="molecule type" value="Genomic_DNA"/>
</dbReference>
<dbReference type="VEuPathDB" id="FungiDB:PADG_06398"/>
<sequence length="328" mass="37147">MGSLQLRKMRRVAQIRNKRGFPGTIWQRKATRLRVQAAAVLPKCKRHNYDGCCGSACVLQTDDDGHAPGSPHRQQQRCSCGRLEAGGPRVPEGDKLSLDMKAVTTFDGSNYQAWKVGNPGGDREVDSPDESLRTLQSLLGAVQMTTGTLKPDNAAALWEKISTGYTVPLAEDLRIMTTWRISGDFIILLQRYKDLSTDTEDFHHDIFLLGNRDNQQELVKTKINKFYATGQRLISNIDNDDLTKQLTNCTNKTQVCGMSEHHLVSECHHPYEQYDVQFIYDDVRMRDTCWHLYPKLATEKWREMNKDKIIPNNRSSSGSGGGRWTQEG</sequence>
<dbReference type="Proteomes" id="UP000242814">
    <property type="component" value="Unassembled WGS sequence"/>
</dbReference>
<evidence type="ECO:0000313" key="3">
    <source>
        <dbReference type="Proteomes" id="UP000242814"/>
    </source>
</evidence>
<feature type="compositionally biased region" description="Gly residues" evidence="1">
    <location>
        <begin position="318"/>
        <end position="328"/>
    </location>
</feature>
<dbReference type="AlphaFoldDB" id="A0A1D2JEQ8"/>
<evidence type="ECO:0000256" key="1">
    <source>
        <dbReference type="SAM" id="MobiDB-lite"/>
    </source>
</evidence>
<organism evidence="2 3">
    <name type="scientific">Paracoccidioides brasiliensis</name>
    <dbReference type="NCBI Taxonomy" id="121759"/>
    <lineage>
        <taxon>Eukaryota</taxon>
        <taxon>Fungi</taxon>
        <taxon>Dikarya</taxon>
        <taxon>Ascomycota</taxon>
        <taxon>Pezizomycotina</taxon>
        <taxon>Eurotiomycetes</taxon>
        <taxon>Eurotiomycetidae</taxon>
        <taxon>Onygenales</taxon>
        <taxon>Ajellomycetaceae</taxon>
        <taxon>Paracoccidioides</taxon>
    </lineage>
</organism>
<accession>A0A1D2JEQ8</accession>
<gene>
    <name evidence="2" type="ORF">ACO22_03842</name>
</gene>